<name>B2HSB8_MYCMM</name>
<evidence type="ECO:0000256" key="7">
    <source>
        <dbReference type="ARBA" id="ARBA00022801"/>
    </source>
</evidence>
<evidence type="ECO:0000256" key="3">
    <source>
        <dbReference type="ARBA" id="ARBA00022457"/>
    </source>
</evidence>
<reference evidence="14 15" key="1">
    <citation type="journal article" date="2008" name="Genome Res.">
        <title>Insights from the complete genome sequence of Mycobacterium marinum on the evolution of Mycobacterium tuberculosis.</title>
        <authorList>
            <person name="Stinear T.P."/>
            <person name="Seemann T."/>
            <person name="Harrison P.F."/>
            <person name="Jenkin G.A."/>
            <person name="Davies J.K."/>
            <person name="Johnson P.D."/>
            <person name="Abdellah Z."/>
            <person name="Arrowsmith C."/>
            <person name="Chillingworth T."/>
            <person name="Churcher C."/>
            <person name="Clarke K."/>
            <person name="Cronin A."/>
            <person name="Davis P."/>
            <person name="Goodhead I."/>
            <person name="Holroyd N."/>
            <person name="Jagels K."/>
            <person name="Lord A."/>
            <person name="Moule S."/>
            <person name="Mungall K."/>
            <person name="Norbertczak H."/>
            <person name="Quail M.A."/>
            <person name="Rabbinowitsch E."/>
            <person name="Walker D."/>
            <person name="White B."/>
            <person name="Whitehead S."/>
            <person name="Small P.L."/>
            <person name="Brosch R."/>
            <person name="Ramakrishnan L."/>
            <person name="Fischbach M.A."/>
            <person name="Parkhill J."/>
            <person name="Cole S.T."/>
        </authorList>
    </citation>
    <scope>NUCLEOTIDE SEQUENCE [LARGE SCALE GENOMIC DNA]</scope>
    <source>
        <strain evidence="15">ATCC BAA-535 / M</strain>
    </source>
</reference>
<keyword evidence="4" id="KW-0235">DNA replication</keyword>
<dbReference type="InterPro" id="IPR020476">
    <property type="entry name" value="Nudix_hydrolase"/>
</dbReference>
<proteinExistence type="inferred from homology"/>
<dbReference type="STRING" id="216594.MMAR_4290"/>
<comment type="cofactor">
    <cofactor evidence="1">
        <name>Mg(2+)</name>
        <dbReference type="ChEBI" id="CHEBI:18420"/>
    </cofactor>
</comment>
<dbReference type="EC" id="3.6.1.55" evidence="11"/>
<keyword evidence="6" id="KW-0227">DNA damage</keyword>
<dbReference type="InterPro" id="IPR020084">
    <property type="entry name" value="NUDIX_hydrolase_CS"/>
</dbReference>
<feature type="domain" description="Nudix hydrolase" evidence="13">
    <location>
        <begin position="61"/>
        <end position="193"/>
    </location>
</feature>
<dbReference type="GO" id="GO:0044716">
    <property type="term" value="F:8-oxo-GDP phosphatase activity"/>
    <property type="evidence" value="ECO:0007669"/>
    <property type="project" value="TreeGrafter"/>
</dbReference>
<organism evidence="14 15">
    <name type="scientific">Mycobacterium marinum (strain ATCC BAA-535 / M)</name>
    <dbReference type="NCBI Taxonomy" id="216594"/>
    <lineage>
        <taxon>Bacteria</taxon>
        <taxon>Bacillati</taxon>
        <taxon>Actinomycetota</taxon>
        <taxon>Actinomycetes</taxon>
        <taxon>Mycobacteriales</taxon>
        <taxon>Mycobacteriaceae</taxon>
        <taxon>Mycobacterium</taxon>
        <taxon>Mycobacterium ulcerans group</taxon>
    </lineage>
</organism>
<dbReference type="CDD" id="cd03425">
    <property type="entry name" value="NUDIX_MutT_NudA_like"/>
    <property type="match status" value="1"/>
</dbReference>
<dbReference type="PRINTS" id="PR00502">
    <property type="entry name" value="NUDIXFAMILY"/>
</dbReference>
<dbReference type="InterPro" id="IPR047127">
    <property type="entry name" value="MutT-like"/>
</dbReference>
<comment type="similarity">
    <text evidence="2 12">Belongs to the Nudix hydrolase family.</text>
</comment>
<keyword evidence="9" id="KW-0234">DNA repair</keyword>
<evidence type="ECO:0000256" key="10">
    <source>
        <dbReference type="ARBA" id="ARBA00035861"/>
    </source>
</evidence>
<dbReference type="PANTHER" id="PTHR47707">
    <property type="entry name" value="8-OXO-DGTP DIPHOSPHATASE"/>
    <property type="match status" value="1"/>
</dbReference>
<evidence type="ECO:0000256" key="9">
    <source>
        <dbReference type="ARBA" id="ARBA00023204"/>
    </source>
</evidence>
<protein>
    <recommendedName>
        <fullName evidence="11">8-oxo-dGTP diphosphatase</fullName>
        <ecNumber evidence="11">3.6.1.55</ecNumber>
    </recommendedName>
</protein>
<dbReference type="KEGG" id="mmi:MMAR_4290"/>
<evidence type="ECO:0000259" key="13">
    <source>
        <dbReference type="PROSITE" id="PS51462"/>
    </source>
</evidence>
<keyword evidence="7 12" id="KW-0378">Hydrolase</keyword>
<dbReference type="Gene3D" id="3.90.79.10">
    <property type="entry name" value="Nucleoside Triphosphate Pyrophosphohydrolase"/>
    <property type="match status" value="1"/>
</dbReference>
<dbReference type="Proteomes" id="UP000001190">
    <property type="component" value="Chromosome"/>
</dbReference>
<accession>B2HSB8</accession>
<keyword evidence="5" id="KW-0479">Metal-binding</keyword>
<dbReference type="AlphaFoldDB" id="B2HSB8"/>
<evidence type="ECO:0000256" key="5">
    <source>
        <dbReference type="ARBA" id="ARBA00022723"/>
    </source>
</evidence>
<dbReference type="GO" id="GO:0035539">
    <property type="term" value="F:8-oxo-7,8-dihydrodeoxyguanosine triphosphate pyrophosphatase activity"/>
    <property type="evidence" value="ECO:0007669"/>
    <property type="project" value="UniProtKB-EC"/>
</dbReference>
<dbReference type="GO" id="GO:0006260">
    <property type="term" value="P:DNA replication"/>
    <property type="evidence" value="ECO:0007669"/>
    <property type="project" value="UniProtKB-KW"/>
</dbReference>
<dbReference type="SUPFAM" id="SSF55811">
    <property type="entry name" value="Nudix"/>
    <property type="match status" value="1"/>
</dbReference>
<gene>
    <name evidence="14" type="primary">mutT2</name>
    <name evidence="14" type="ordered locus">MMAR_4290</name>
</gene>
<dbReference type="InterPro" id="IPR000086">
    <property type="entry name" value="NUDIX_hydrolase_dom"/>
</dbReference>
<evidence type="ECO:0000256" key="12">
    <source>
        <dbReference type="RuleBase" id="RU003476"/>
    </source>
</evidence>
<dbReference type="GO" id="GO:0046872">
    <property type="term" value="F:metal ion binding"/>
    <property type="evidence" value="ECO:0007669"/>
    <property type="project" value="UniProtKB-KW"/>
</dbReference>
<dbReference type="PROSITE" id="PS51462">
    <property type="entry name" value="NUDIX"/>
    <property type="match status" value="1"/>
</dbReference>
<comment type="catalytic activity">
    <reaction evidence="10">
        <text>8-oxo-dGTP + H2O = 8-oxo-dGMP + diphosphate + H(+)</text>
        <dbReference type="Rhea" id="RHEA:31575"/>
        <dbReference type="ChEBI" id="CHEBI:15377"/>
        <dbReference type="ChEBI" id="CHEBI:15378"/>
        <dbReference type="ChEBI" id="CHEBI:33019"/>
        <dbReference type="ChEBI" id="CHEBI:63224"/>
        <dbReference type="ChEBI" id="CHEBI:77896"/>
        <dbReference type="EC" id="3.6.1.55"/>
    </reaction>
</comment>
<evidence type="ECO:0000313" key="15">
    <source>
        <dbReference type="Proteomes" id="UP000001190"/>
    </source>
</evidence>
<evidence type="ECO:0000313" key="14">
    <source>
        <dbReference type="EMBL" id="ACC42696.1"/>
    </source>
</evidence>
<dbReference type="PROSITE" id="PS00893">
    <property type="entry name" value="NUDIX_BOX"/>
    <property type="match status" value="1"/>
</dbReference>
<dbReference type="GO" id="GO:0008413">
    <property type="term" value="F:8-oxo-7,8-dihydroguanosine triphosphate pyrophosphatase activity"/>
    <property type="evidence" value="ECO:0007669"/>
    <property type="project" value="TreeGrafter"/>
</dbReference>
<keyword evidence="15" id="KW-1185">Reference proteome</keyword>
<evidence type="ECO:0000256" key="8">
    <source>
        <dbReference type="ARBA" id="ARBA00022842"/>
    </source>
</evidence>
<evidence type="ECO:0000256" key="4">
    <source>
        <dbReference type="ARBA" id="ARBA00022705"/>
    </source>
</evidence>
<keyword evidence="8" id="KW-0460">Magnesium</keyword>
<dbReference type="PANTHER" id="PTHR47707:SF1">
    <property type="entry name" value="NUDIX HYDROLASE FAMILY PROTEIN"/>
    <property type="match status" value="1"/>
</dbReference>
<dbReference type="GO" id="GO:0044715">
    <property type="term" value="F:8-oxo-dGDP phosphatase activity"/>
    <property type="evidence" value="ECO:0007669"/>
    <property type="project" value="TreeGrafter"/>
</dbReference>
<dbReference type="InterPro" id="IPR015797">
    <property type="entry name" value="NUDIX_hydrolase-like_dom_sf"/>
</dbReference>
<dbReference type="HOGENOM" id="CLU_1388890_0_0_11"/>
<sequence length="196" mass="21196">MRAIMFGLSKPAWRAVKAAVAQGWGVLGQHGFGRIAVRRIWEVALPGRLGEIPSLAMPNQPNQIVVAGAIIRGATVLVAQRARPPELAGRWELPGGKVAGGETEPAALARELVEELGLGVDDVAVGERLGADVVLDEKTVLRAYRVRLLRGHPCARDHRALRWVTADQLDDVDWVPADRCWLADLDRALRPAPPPG</sequence>
<evidence type="ECO:0000256" key="6">
    <source>
        <dbReference type="ARBA" id="ARBA00022763"/>
    </source>
</evidence>
<dbReference type="GO" id="GO:0006281">
    <property type="term" value="P:DNA repair"/>
    <property type="evidence" value="ECO:0007669"/>
    <property type="project" value="UniProtKB-KW"/>
</dbReference>
<evidence type="ECO:0000256" key="11">
    <source>
        <dbReference type="ARBA" id="ARBA00038905"/>
    </source>
</evidence>
<evidence type="ECO:0000256" key="2">
    <source>
        <dbReference type="ARBA" id="ARBA00005582"/>
    </source>
</evidence>
<dbReference type="Pfam" id="PF00293">
    <property type="entry name" value="NUDIX"/>
    <property type="match status" value="1"/>
</dbReference>
<dbReference type="eggNOG" id="COG1051">
    <property type="taxonomic scope" value="Bacteria"/>
</dbReference>
<dbReference type="EMBL" id="CP000854">
    <property type="protein sequence ID" value="ACC42696.1"/>
    <property type="molecule type" value="Genomic_DNA"/>
</dbReference>
<evidence type="ECO:0000256" key="1">
    <source>
        <dbReference type="ARBA" id="ARBA00001946"/>
    </source>
</evidence>
<keyword evidence="3" id="KW-0515">Mutator protein</keyword>